<dbReference type="EMBL" id="VULX01000032">
    <property type="protein sequence ID" value="MSR92462.1"/>
    <property type="molecule type" value="Genomic_DNA"/>
</dbReference>
<accession>A0A7X2T2A8</accession>
<dbReference type="SUPFAM" id="SSF111352">
    <property type="entry name" value="Ammonium transporter"/>
    <property type="match status" value="1"/>
</dbReference>
<evidence type="ECO:0000259" key="6">
    <source>
        <dbReference type="Pfam" id="PF00909"/>
    </source>
</evidence>
<keyword evidence="3 5" id="KW-1133">Transmembrane helix</keyword>
<dbReference type="AlphaFoldDB" id="A0A7X2T2A8"/>
<name>A0A7X2T2A8_9CLOT</name>
<dbReference type="GO" id="GO:0016020">
    <property type="term" value="C:membrane"/>
    <property type="evidence" value="ECO:0007669"/>
    <property type="project" value="UniProtKB-SubCell"/>
</dbReference>
<comment type="subcellular location">
    <subcellularLocation>
        <location evidence="1">Membrane</location>
        <topology evidence="1">Multi-pass membrane protein</topology>
    </subcellularLocation>
</comment>
<dbReference type="Proteomes" id="UP000460287">
    <property type="component" value="Unassembled WGS sequence"/>
</dbReference>
<keyword evidence="4 5" id="KW-0472">Membrane</keyword>
<keyword evidence="8" id="KW-1185">Reference proteome</keyword>
<evidence type="ECO:0000256" key="1">
    <source>
        <dbReference type="ARBA" id="ARBA00004141"/>
    </source>
</evidence>
<protein>
    <submittedName>
        <fullName evidence="7">Ammonium transporter</fullName>
    </submittedName>
</protein>
<dbReference type="InterPro" id="IPR024041">
    <property type="entry name" value="NH4_transpt_AmtB-like_dom"/>
</dbReference>
<proteinExistence type="predicted"/>
<reference evidence="7 8" key="1">
    <citation type="submission" date="2019-08" db="EMBL/GenBank/DDBJ databases">
        <title>In-depth cultivation of the pig gut microbiome towards novel bacterial diversity and tailored functional studies.</title>
        <authorList>
            <person name="Wylensek D."/>
            <person name="Hitch T.C.A."/>
            <person name="Clavel T."/>
        </authorList>
    </citation>
    <scope>NUCLEOTIDE SEQUENCE [LARGE SCALE GENOMIC DNA]</scope>
    <source>
        <strain evidence="7 8">WCA-383-APC-5B</strain>
    </source>
</reference>
<comment type="caution">
    <text evidence="7">The sequence shown here is derived from an EMBL/GenBank/DDBJ whole genome shotgun (WGS) entry which is preliminary data.</text>
</comment>
<evidence type="ECO:0000256" key="4">
    <source>
        <dbReference type="ARBA" id="ARBA00023136"/>
    </source>
</evidence>
<feature type="domain" description="Ammonium transporter AmtB-like" evidence="6">
    <location>
        <begin position="1"/>
        <end position="75"/>
    </location>
</feature>
<keyword evidence="2 5" id="KW-0812">Transmembrane</keyword>
<evidence type="ECO:0000313" key="8">
    <source>
        <dbReference type="Proteomes" id="UP000460287"/>
    </source>
</evidence>
<evidence type="ECO:0000256" key="3">
    <source>
        <dbReference type="ARBA" id="ARBA00022989"/>
    </source>
</evidence>
<organism evidence="7 8">
    <name type="scientific">Inconstantimicrobium porci</name>
    <dbReference type="NCBI Taxonomy" id="2652291"/>
    <lineage>
        <taxon>Bacteria</taxon>
        <taxon>Bacillati</taxon>
        <taxon>Bacillota</taxon>
        <taxon>Clostridia</taxon>
        <taxon>Eubacteriales</taxon>
        <taxon>Clostridiaceae</taxon>
        <taxon>Inconstantimicrobium</taxon>
    </lineage>
</organism>
<gene>
    <name evidence="7" type="ORF">FYJ33_13945</name>
</gene>
<feature type="transmembrane region" description="Helical" evidence="5">
    <location>
        <begin position="30"/>
        <end position="53"/>
    </location>
</feature>
<evidence type="ECO:0000256" key="5">
    <source>
        <dbReference type="SAM" id="Phobius"/>
    </source>
</evidence>
<dbReference type="GO" id="GO:0008519">
    <property type="term" value="F:ammonium channel activity"/>
    <property type="evidence" value="ECO:0007669"/>
    <property type="project" value="InterPro"/>
</dbReference>
<dbReference type="Pfam" id="PF00909">
    <property type="entry name" value="Ammonium_transp"/>
    <property type="match status" value="1"/>
</dbReference>
<evidence type="ECO:0000256" key="2">
    <source>
        <dbReference type="ARBA" id="ARBA00022692"/>
    </source>
</evidence>
<dbReference type="InterPro" id="IPR029020">
    <property type="entry name" value="Ammonium/urea_transptr"/>
</dbReference>
<sequence>MGGFLGTLLVGIFANPEINGISAGLGQFLIQLFGSAIIASYSIVVTYIIFFIADKLGTIRVTKEMQEHGLDDTFFHENFSDYSNSNKNN</sequence>
<evidence type="ECO:0000313" key="7">
    <source>
        <dbReference type="EMBL" id="MSR92462.1"/>
    </source>
</evidence>
<dbReference type="Gene3D" id="1.10.3430.10">
    <property type="entry name" value="Ammonium transporter AmtB like domains"/>
    <property type="match status" value="1"/>
</dbReference>